<evidence type="ECO:0000313" key="2">
    <source>
        <dbReference type="EMBL" id="TVU33899.1"/>
    </source>
</evidence>
<evidence type="ECO:0000313" key="3">
    <source>
        <dbReference type="Proteomes" id="UP000324897"/>
    </source>
</evidence>
<proteinExistence type="predicted"/>
<sequence>MAKRLMEINLVVILSVLILGCFIVSSHCRSIDQMDSNKFVVMCPCPKMDDVYCCSDDDLTCYSSRLECRHYCCPPPSRKKGIVSSALRWP</sequence>
<keyword evidence="1" id="KW-0732">Signal</keyword>
<dbReference type="EMBL" id="RWGY01000009">
    <property type="protein sequence ID" value="TVU33899.1"/>
    <property type="molecule type" value="Genomic_DNA"/>
</dbReference>
<accession>A0A5J9VCQ1</accession>
<organism evidence="2 3">
    <name type="scientific">Eragrostis curvula</name>
    <name type="common">weeping love grass</name>
    <dbReference type="NCBI Taxonomy" id="38414"/>
    <lineage>
        <taxon>Eukaryota</taxon>
        <taxon>Viridiplantae</taxon>
        <taxon>Streptophyta</taxon>
        <taxon>Embryophyta</taxon>
        <taxon>Tracheophyta</taxon>
        <taxon>Spermatophyta</taxon>
        <taxon>Magnoliopsida</taxon>
        <taxon>Liliopsida</taxon>
        <taxon>Poales</taxon>
        <taxon>Poaceae</taxon>
        <taxon>PACMAD clade</taxon>
        <taxon>Chloridoideae</taxon>
        <taxon>Eragrostideae</taxon>
        <taxon>Eragrostidinae</taxon>
        <taxon>Eragrostis</taxon>
    </lineage>
</organism>
<protein>
    <submittedName>
        <fullName evidence="2">Uncharacterized protein</fullName>
    </submittedName>
</protein>
<keyword evidence="3" id="KW-1185">Reference proteome</keyword>
<feature type="chain" id="PRO_5023918196" evidence="1">
    <location>
        <begin position="29"/>
        <end position="90"/>
    </location>
</feature>
<gene>
    <name evidence="2" type="ORF">EJB05_15714</name>
</gene>
<dbReference type="Gramene" id="TVU33899">
    <property type="protein sequence ID" value="TVU33899"/>
    <property type="gene ID" value="EJB05_15714"/>
</dbReference>
<reference evidence="2 3" key="1">
    <citation type="journal article" date="2019" name="Sci. Rep.">
        <title>A high-quality genome of Eragrostis curvula grass provides insights into Poaceae evolution and supports new strategies to enhance forage quality.</title>
        <authorList>
            <person name="Carballo J."/>
            <person name="Santos B.A.C.M."/>
            <person name="Zappacosta D."/>
            <person name="Garbus I."/>
            <person name="Selva J.P."/>
            <person name="Gallo C.A."/>
            <person name="Diaz A."/>
            <person name="Albertini E."/>
            <person name="Caccamo M."/>
            <person name="Echenique V."/>
        </authorList>
    </citation>
    <scope>NUCLEOTIDE SEQUENCE [LARGE SCALE GENOMIC DNA]</scope>
    <source>
        <strain evidence="3">cv. Victoria</strain>
        <tissue evidence="2">Leaf</tissue>
    </source>
</reference>
<dbReference type="PROSITE" id="PS51257">
    <property type="entry name" value="PROKAR_LIPOPROTEIN"/>
    <property type="match status" value="1"/>
</dbReference>
<feature type="signal peptide" evidence="1">
    <location>
        <begin position="1"/>
        <end position="28"/>
    </location>
</feature>
<dbReference type="AlphaFoldDB" id="A0A5J9VCQ1"/>
<comment type="caution">
    <text evidence="2">The sequence shown here is derived from an EMBL/GenBank/DDBJ whole genome shotgun (WGS) entry which is preliminary data.</text>
</comment>
<name>A0A5J9VCQ1_9POAL</name>
<dbReference type="OrthoDB" id="10465252at2759"/>
<dbReference type="Proteomes" id="UP000324897">
    <property type="component" value="Unassembled WGS sequence"/>
</dbReference>
<evidence type="ECO:0000256" key="1">
    <source>
        <dbReference type="SAM" id="SignalP"/>
    </source>
</evidence>